<organism evidence="5 6">
    <name type="scientific">Cocos nucifera</name>
    <name type="common">Coconut palm</name>
    <dbReference type="NCBI Taxonomy" id="13894"/>
    <lineage>
        <taxon>Eukaryota</taxon>
        <taxon>Viridiplantae</taxon>
        <taxon>Streptophyta</taxon>
        <taxon>Embryophyta</taxon>
        <taxon>Tracheophyta</taxon>
        <taxon>Spermatophyta</taxon>
        <taxon>Magnoliopsida</taxon>
        <taxon>Liliopsida</taxon>
        <taxon>Arecaceae</taxon>
        <taxon>Arecoideae</taxon>
        <taxon>Cocoseae</taxon>
        <taxon>Attaleinae</taxon>
        <taxon>Cocos</taxon>
    </lineage>
</organism>
<feature type="domain" description="FAS1" evidence="4">
    <location>
        <begin position="61"/>
        <end position="157"/>
    </location>
</feature>
<dbReference type="SMART" id="SM00554">
    <property type="entry name" value="FAS1"/>
    <property type="match status" value="1"/>
</dbReference>
<dbReference type="PANTHER" id="PTHR36069">
    <property type="entry name" value="EXPRESSED PROTEIN-RELATED"/>
    <property type="match status" value="1"/>
</dbReference>
<dbReference type="PANTHER" id="PTHR36069:SF1">
    <property type="entry name" value="EXPRESSED PROTEIN"/>
    <property type="match status" value="1"/>
</dbReference>
<feature type="chain" id="PRO_5035449154" evidence="3">
    <location>
        <begin position="20"/>
        <end position="243"/>
    </location>
</feature>
<sequence length="243" mass="26698">MTTQLTSNLLMVLIILASALDEPSQKNKDIIVAVQEMQRADYFTFVMLINMVKDEIPSNTTFLMPSDRMLSKASIPENKVMQFLSRHSMPSPLLFEDLKHLPSGTIIPTYQQDYKIRIYNKGRKRLYLNNIELVSPNICTAGTSFRCHGINGIMKAAMPRRATPATCSNATTPTAATEPPLAPPHAQPPPPLVGTPSTNLTISPAPVQFDDGPRKSGSSKLHSPGLFTTTVSCMIFSVMKLPI</sequence>
<feature type="compositionally biased region" description="Low complexity" evidence="2">
    <location>
        <begin position="170"/>
        <end position="179"/>
    </location>
</feature>
<reference evidence="5" key="1">
    <citation type="journal article" date="2017" name="Gigascience">
        <title>The genome draft of coconut (Cocos nucifera).</title>
        <authorList>
            <person name="Xiao Y."/>
            <person name="Xu P."/>
            <person name="Fan H."/>
            <person name="Baudouin L."/>
            <person name="Xia W."/>
            <person name="Bocs S."/>
            <person name="Xu J."/>
            <person name="Li Q."/>
            <person name="Guo A."/>
            <person name="Zhou L."/>
            <person name="Li J."/>
            <person name="Wu Y."/>
            <person name="Ma Z."/>
            <person name="Armero A."/>
            <person name="Issali A.E."/>
            <person name="Liu N."/>
            <person name="Peng M."/>
            <person name="Yang Y."/>
        </authorList>
    </citation>
    <scope>NUCLEOTIDE SEQUENCE</scope>
    <source>
        <tissue evidence="5">Spear leaf of Hainan Tall coconut</tissue>
    </source>
</reference>
<evidence type="ECO:0000313" key="5">
    <source>
        <dbReference type="EMBL" id="KAG1360581.1"/>
    </source>
</evidence>
<comment type="caution">
    <text evidence="5">The sequence shown here is derived from an EMBL/GenBank/DDBJ whole genome shotgun (WGS) entry which is preliminary data.</text>
</comment>
<evidence type="ECO:0000259" key="4">
    <source>
        <dbReference type="SMART" id="SM00554"/>
    </source>
</evidence>
<proteinExistence type="inferred from homology"/>
<feature type="compositionally biased region" description="Pro residues" evidence="2">
    <location>
        <begin position="180"/>
        <end position="193"/>
    </location>
</feature>
<evidence type="ECO:0000256" key="1">
    <source>
        <dbReference type="ARBA" id="ARBA00007843"/>
    </source>
</evidence>
<dbReference type="EMBL" id="CM017880">
    <property type="protein sequence ID" value="KAG1360581.1"/>
    <property type="molecule type" value="Genomic_DNA"/>
</dbReference>
<keyword evidence="3" id="KW-0732">Signal</keyword>
<feature type="region of interest" description="Disordered" evidence="2">
    <location>
        <begin position="164"/>
        <end position="222"/>
    </location>
</feature>
<evidence type="ECO:0000256" key="3">
    <source>
        <dbReference type="SAM" id="SignalP"/>
    </source>
</evidence>
<dbReference type="SUPFAM" id="SSF82153">
    <property type="entry name" value="FAS1 domain"/>
    <property type="match status" value="1"/>
</dbReference>
<reference evidence="5" key="2">
    <citation type="submission" date="2019-07" db="EMBL/GenBank/DDBJ databases">
        <authorList>
            <person name="Yang Y."/>
            <person name="Bocs S."/>
            <person name="Baudouin L."/>
        </authorList>
    </citation>
    <scope>NUCLEOTIDE SEQUENCE</scope>
    <source>
        <tissue evidence="5">Spear leaf of Hainan Tall coconut</tissue>
    </source>
</reference>
<dbReference type="AlphaFoldDB" id="A0A8K0IJL1"/>
<dbReference type="InterPro" id="IPR053339">
    <property type="entry name" value="FAS1_domain_protein"/>
</dbReference>
<dbReference type="InterPro" id="IPR000782">
    <property type="entry name" value="FAS1_domain"/>
</dbReference>
<dbReference type="InterPro" id="IPR036378">
    <property type="entry name" value="FAS1_dom_sf"/>
</dbReference>
<dbReference type="Proteomes" id="UP000797356">
    <property type="component" value="Chromosome 9"/>
</dbReference>
<accession>A0A8K0IJL1</accession>
<feature type="signal peptide" evidence="3">
    <location>
        <begin position="1"/>
        <end position="19"/>
    </location>
</feature>
<evidence type="ECO:0000256" key="2">
    <source>
        <dbReference type="SAM" id="MobiDB-lite"/>
    </source>
</evidence>
<gene>
    <name evidence="5" type="ORF">COCNU_09G000440</name>
</gene>
<keyword evidence="6" id="KW-1185">Reference proteome</keyword>
<dbReference type="OrthoDB" id="1934418at2759"/>
<comment type="similarity">
    <text evidence="1">Belongs to the fasciclin-like AGP family.</text>
</comment>
<protein>
    <submittedName>
        <fullName evidence="5">FAS1 domain-containing protein-like</fullName>
    </submittedName>
</protein>
<name>A0A8K0IJL1_COCNU</name>
<evidence type="ECO:0000313" key="6">
    <source>
        <dbReference type="Proteomes" id="UP000797356"/>
    </source>
</evidence>